<keyword evidence="4" id="KW-1003">Cell membrane</keyword>
<evidence type="ECO:0000256" key="3">
    <source>
        <dbReference type="ARBA" id="ARBA00022448"/>
    </source>
</evidence>
<feature type="transmembrane region" description="Helical" evidence="9">
    <location>
        <begin position="247"/>
        <end position="269"/>
    </location>
</feature>
<name>A0ABY5VHI6_9FIRM</name>
<keyword evidence="3" id="KW-0813">Transport</keyword>
<keyword evidence="7 9" id="KW-0472">Membrane</keyword>
<comment type="similarity">
    <text evidence="2">Belongs to the autoinducer-2 exporter (AI-2E) (TC 2.A.86) family.</text>
</comment>
<dbReference type="PANTHER" id="PTHR21716:SF53">
    <property type="entry name" value="PERMEASE PERM-RELATED"/>
    <property type="match status" value="1"/>
</dbReference>
<sequence length="450" mass="51446">MKFRWDKKYLYWGATAFVVLAAAMLFYFGIFHVDSLKSLFNKIYSILQPLIYGAAIAYILNPLVRFLEEQVFFRLIKKIGRRITERLKKVVRMICVIFVILLLFLVIYGLIAMMVPELIKSITNIVENFPRYIRTAETWVTDLLKDNPNLEAYSLSLFTTISDKAQTWLNQDLLPQINEIVRNFSTGIYDVLVFLKNFLIGAMISIYMLYGKEMFIARGKQFLYALRSTPENANRTIRDLQYVDRTFGGFVVGKIVDSMIIGLLCYIGMSILKLPYTMLISVIIGITNVIPFFGPYIGAVPSAFLILLINPLQCLYFIIFILVLQQFDGNFLGPKILGDTTGLSSFMVIVAILVGGGLFGVFGMFVGVPVCAVICTIIGDRIQERLKKKKLPEDVTSYRGIDHLDQDTHEPVYQNTMEPDTSKPFSKARRKDDDMPEEETKDRDQEEEEL</sequence>
<dbReference type="PANTHER" id="PTHR21716">
    <property type="entry name" value="TRANSMEMBRANE PROTEIN"/>
    <property type="match status" value="1"/>
</dbReference>
<keyword evidence="11" id="KW-1185">Reference proteome</keyword>
<feature type="compositionally biased region" description="Basic and acidic residues" evidence="8">
    <location>
        <begin position="430"/>
        <end position="444"/>
    </location>
</feature>
<dbReference type="RefSeq" id="WP_028528029.1">
    <property type="nucleotide sequence ID" value="NZ_CABLBR010000006.1"/>
</dbReference>
<comment type="subcellular location">
    <subcellularLocation>
        <location evidence="1">Cell membrane</location>
        <topology evidence="1">Multi-pass membrane protein</topology>
    </subcellularLocation>
</comment>
<evidence type="ECO:0000256" key="8">
    <source>
        <dbReference type="SAM" id="MobiDB-lite"/>
    </source>
</evidence>
<evidence type="ECO:0000313" key="11">
    <source>
        <dbReference type="Proteomes" id="UP001060164"/>
    </source>
</evidence>
<evidence type="ECO:0000256" key="6">
    <source>
        <dbReference type="ARBA" id="ARBA00022989"/>
    </source>
</evidence>
<evidence type="ECO:0000313" key="10">
    <source>
        <dbReference type="EMBL" id="UWP59421.1"/>
    </source>
</evidence>
<feature type="transmembrane region" description="Helical" evidence="9">
    <location>
        <begin position="275"/>
        <end position="297"/>
    </location>
</feature>
<evidence type="ECO:0000256" key="4">
    <source>
        <dbReference type="ARBA" id="ARBA00022475"/>
    </source>
</evidence>
<keyword evidence="5 9" id="KW-0812">Transmembrane</keyword>
<feature type="transmembrane region" description="Helical" evidence="9">
    <location>
        <begin position="304"/>
        <end position="326"/>
    </location>
</feature>
<evidence type="ECO:0000256" key="7">
    <source>
        <dbReference type="ARBA" id="ARBA00023136"/>
    </source>
</evidence>
<organism evidence="10 11">
    <name type="scientific">Ruminococcus gauvreauii</name>
    <dbReference type="NCBI Taxonomy" id="438033"/>
    <lineage>
        <taxon>Bacteria</taxon>
        <taxon>Bacillati</taxon>
        <taxon>Bacillota</taxon>
        <taxon>Clostridia</taxon>
        <taxon>Eubacteriales</taxon>
        <taxon>Oscillospiraceae</taxon>
        <taxon>Ruminococcus</taxon>
    </lineage>
</organism>
<feature type="transmembrane region" description="Helical" evidence="9">
    <location>
        <begin position="191"/>
        <end position="210"/>
    </location>
</feature>
<dbReference type="InterPro" id="IPR002549">
    <property type="entry name" value="AI-2E-like"/>
</dbReference>
<dbReference type="EMBL" id="CP102290">
    <property type="protein sequence ID" value="UWP59421.1"/>
    <property type="molecule type" value="Genomic_DNA"/>
</dbReference>
<protein>
    <submittedName>
        <fullName evidence="10">AI-2E family transporter</fullName>
    </submittedName>
</protein>
<evidence type="ECO:0000256" key="1">
    <source>
        <dbReference type="ARBA" id="ARBA00004651"/>
    </source>
</evidence>
<accession>A0ABY5VHI6</accession>
<feature type="transmembrane region" description="Helical" evidence="9">
    <location>
        <begin position="346"/>
        <end position="379"/>
    </location>
</feature>
<evidence type="ECO:0000256" key="5">
    <source>
        <dbReference type="ARBA" id="ARBA00022692"/>
    </source>
</evidence>
<evidence type="ECO:0000256" key="2">
    <source>
        <dbReference type="ARBA" id="ARBA00009773"/>
    </source>
</evidence>
<reference evidence="10" key="1">
    <citation type="journal article" date="2022" name="Cell">
        <title>Design, construction, and in vivo augmentation of a complex gut microbiome.</title>
        <authorList>
            <person name="Cheng A.G."/>
            <person name="Ho P.Y."/>
            <person name="Aranda-Diaz A."/>
            <person name="Jain S."/>
            <person name="Yu F.B."/>
            <person name="Meng X."/>
            <person name="Wang M."/>
            <person name="Iakiviak M."/>
            <person name="Nagashima K."/>
            <person name="Zhao A."/>
            <person name="Murugkar P."/>
            <person name="Patil A."/>
            <person name="Atabakhsh K."/>
            <person name="Weakley A."/>
            <person name="Yan J."/>
            <person name="Brumbaugh A.R."/>
            <person name="Higginbottom S."/>
            <person name="Dimas A."/>
            <person name="Shiver A.L."/>
            <person name="Deutschbauer A."/>
            <person name="Neff N."/>
            <person name="Sonnenburg J.L."/>
            <person name="Huang K.C."/>
            <person name="Fischbach M.A."/>
        </authorList>
    </citation>
    <scope>NUCLEOTIDE SEQUENCE</scope>
    <source>
        <strain evidence="10">DSM 19829</strain>
    </source>
</reference>
<feature type="transmembrane region" description="Helical" evidence="9">
    <location>
        <begin position="89"/>
        <end position="111"/>
    </location>
</feature>
<gene>
    <name evidence="10" type="ORF">NQ502_19015</name>
</gene>
<feature type="transmembrane region" description="Helical" evidence="9">
    <location>
        <begin position="50"/>
        <end position="68"/>
    </location>
</feature>
<dbReference type="Pfam" id="PF01594">
    <property type="entry name" value="AI-2E_transport"/>
    <property type="match status" value="1"/>
</dbReference>
<evidence type="ECO:0000256" key="9">
    <source>
        <dbReference type="SAM" id="Phobius"/>
    </source>
</evidence>
<feature type="transmembrane region" description="Helical" evidence="9">
    <location>
        <begin position="9"/>
        <end position="30"/>
    </location>
</feature>
<keyword evidence="6 9" id="KW-1133">Transmembrane helix</keyword>
<dbReference type="Proteomes" id="UP001060164">
    <property type="component" value="Chromosome"/>
</dbReference>
<feature type="region of interest" description="Disordered" evidence="8">
    <location>
        <begin position="403"/>
        <end position="450"/>
    </location>
</feature>
<proteinExistence type="inferred from homology"/>